<keyword evidence="6" id="KW-1185">Reference proteome</keyword>
<evidence type="ECO:0000313" key="6">
    <source>
        <dbReference type="Proteomes" id="UP001596039"/>
    </source>
</evidence>
<dbReference type="RefSeq" id="WP_386739802.1">
    <property type="nucleotide sequence ID" value="NZ_JBHSMG010000002.1"/>
</dbReference>
<keyword evidence="3 4" id="KW-0418">Kinase</keyword>
<evidence type="ECO:0000313" key="5">
    <source>
        <dbReference type="EMBL" id="MFC5502099.1"/>
    </source>
</evidence>
<dbReference type="Gene3D" id="3.90.1510.10">
    <property type="entry name" value="Glycerate kinase, domain 2"/>
    <property type="match status" value="1"/>
</dbReference>
<dbReference type="Pfam" id="PF02595">
    <property type="entry name" value="Gly_kinase"/>
    <property type="match status" value="1"/>
</dbReference>
<sequence length="378" mass="36691">MTLRVVIAPDSFKGSFDASAAAEAIGSGWRARRPEDELILLPQADGGEGTLDAIATAVPGSLLRDAGPVTGPDGRPTEGHWLELPDGTAVVELAQMAGLPLMDALDPMGATTRGLGEVIAAALDAGASALVIGLGGSASTDGGAGALRALGLELLDADGAPVPDGGGGLARVVSIDASRLRTPPPGGVRLLSDVTAPLLGSTGAAAVFGPQKGASPEQVAQLDAALARYAALLQFALGVDGGASPWAGAEGAGAAGGTGYGLLAAWGAGIEAGSAAIARLTGFAAAAASADVVITGEGRFDATSSTGKVVGNALALADVGDARAAVIAGMLDADPVTPAGRRVWSASLSDLAGSPDAAMDDPGRWLFAAGVEAARALG</sequence>
<reference evidence="6" key="1">
    <citation type="journal article" date="2019" name="Int. J. Syst. Evol. Microbiol.">
        <title>The Global Catalogue of Microorganisms (GCM) 10K type strain sequencing project: providing services to taxonomists for standard genome sequencing and annotation.</title>
        <authorList>
            <consortium name="The Broad Institute Genomics Platform"/>
            <consortium name="The Broad Institute Genome Sequencing Center for Infectious Disease"/>
            <person name="Wu L."/>
            <person name="Ma J."/>
        </authorList>
    </citation>
    <scope>NUCLEOTIDE SEQUENCE [LARGE SCALE GENOMIC DNA]</scope>
    <source>
        <strain evidence="6">CGMCC 4.6997</strain>
    </source>
</reference>
<evidence type="ECO:0000256" key="2">
    <source>
        <dbReference type="ARBA" id="ARBA00022679"/>
    </source>
</evidence>
<dbReference type="Proteomes" id="UP001596039">
    <property type="component" value="Unassembled WGS sequence"/>
</dbReference>
<dbReference type="NCBIfam" id="TIGR00045">
    <property type="entry name" value="glycerate kinase"/>
    <property type="match status" value="1"/>
</dbReference>
<evidence type="ECO:0000256" key="1">
    <source>
        <dbReference type="ARBA" id="ARBA00006284"/>
    </source>
</evidence>
<dbReference type="InterPro" id="IPR018193">
    <property type="entry name" value="Glyc_kinase_flavodox-like_fold"/>
</dbReference>
<accession>A0ABW0NQQ2</accession>
<dbReference type="PANTHER" id="PTHR21599">
    <property type="entry name" value="GLYCERATE KINASE"/>
    <property type="match status" value="1"/>
</dbReference>
<name>A0ABW0NQQ2_9MICO</name>
<organism evidence="5 6">
    <name type="scientific">Lysinimonas soli</name>
    <dbReference type="NCBI Taxonomy" id="1074233"/>
    <lineage>
        <taxon>Bacteria</taxon>
        <taxon>Bacillati</taxon>
        <taxon>Actinomycetota</taxon>
        <taxon>Actinomycetes</taxon>
        <taxon>Micrococcales</taxon>
        <taxon>Microbacteriaceae</taxon>
        <taxon>Lysinimonas</taxon>
    </lineage>
</organism>
<protein>
    <submittedName>
        <fullName evidence="5">Glycerate kinase</fullName>
    </submittedName>
</protein>
<dbReference type="Gene3D" id="3.40.50.10350">
    <property type="entry name" value="Glycerate kinase, domain 1"/>
    <property type="match status" value="1"/>
</dbReference>
<gene>
    <name evidence="5" type="ORF">ACFPJ4_07585</name>
</gene>
<dbReference type="EMBL" id="JBHSMG010000002">
    <property type="protein sequence ID" value="MFC5502099.1"/>
    <property type="molecule type" value="Genomic_DNA"/>
</dbReference>
<evidence type="ECO:0000256" key="3">
    <source>
        <dbReference type="ARBA" id="ARBA00022777"/>
    </source>
</evidence>
<dbReference type="PANTHER" id="PTHR21599:SF0">
    <property type="entry name" value="GLYCERATE KINASE"/>
    <property type="match status" value="1"/>
</dbReference>
<dbReference type="InterPro" id="IPR036129">
    <property type="entry name" value="Glycerate_kinase_sf"/>
</dbReference>
<dbReference type="SUPFAM" id="SSF110738">
    <property type="entry name" value="Glycerate kinase I"/>
    <property type="match status" value="1"/>
</dbReference>
<keyword evidence="2 4" id="KW-0808">Transferase</keyword>
<dbReference type="PIRSF" id="PIRSF006078">
    <property type="entry name" value="GlxK"/>
    <property type="match status" value="1"/>
</dbReference>
<evidence type="ECO:0000256" key="4">
    <source>
        <dbReference type="PIRNR" id="PIRNR006078"/>
    </source>
</evidence>
<comment type="caution">
    <text evidence="5">The sequence shown here is derived from an EMBL/GenBank/DDBJ whole genome shotgun (WGS) entry which is preliminary data.</text>
</comment>
<dbReference type="InterPro" id="IPR004381">
    <property type="entry name" value="Glycerate_kinase"/>
</dbReference>
<comment type="similarity">
    <text evidence="1 4">Belongs to the glycerate kinase type-1 family.</text>
</comment>
<dbReference type="GO" id="GO:0016301">
    <property type="term" value="F:kinase activity"/>
    <property type="evidence" value="ECO:0007669"/>
    <property type="project" value="UniProtKB-KW"/>
</dbReference>
<proteinExistence type="inferred from homology"/>
<dbReference type="InterPro" id="IPR018197">
    <property type="entry name" value="Glycerate_kinase_RE-like"/>
</dbReference>